<name>A0A0G4GRQ0_9ALVE</name>
<feature type="compositionally biased region" description="Basic and acidic residues" evidence="1">
    <location>
        <begin position="15"/>
        <end position="24"/>
    </location>
</feature>
<sequence length="518" mass="56535">MKTSTHSAALSSSSPKKEREKGSHCDAATQMAPSRSLGCRAAPFPSLRALSPSARSRSSSSLQGRHSPPVSKGPQPEEPHNINIGRCVCEWMQTTEDDVPDRTRTSDVRRAAAQHTRGITRPAWRLRQRSREADVELPFDWEISVGHLRSRLCARVNEKRRRQWDRWSEKATEAPGFPSSSSTPAPPPLPDGSALEICEEGRKALVNPWSSSSASGGLAIDLEEEGDAAPCEVSWGGFQKEKEIEREMERVELKYEQDSFLFPEGEEEEREAGGEEEKVQRELCAPKAEEAWVIGEVKEEKNKDSHIAQGAPSKTQEGAAPAPRNNNASCLTKTQQNPPEGHSCIPKAALPKGNTCPQSTAPSSAVADALDRCLTAVSSFGFVPAHSAHSRPERRMSPQSLPTQSGGEERETLGGKEEGRGNAVPLQVPFMERQRLLFLSRQQAAQAREGRGPKELVEQGRKESPLLSSPQQVQPRQGSPLVVPQNDEPLKAQSPHAAIAQKLLHTVLSRTVASSSSL</sequence>
<feature type="region of interest" description="Disordered" evidence="1">
    <location>
        <begin position="164"/>
        <end position="195"/>
    </location>
</feature>
<protein>
    <submittedName>
        <fullName evidence="2">Uncharacterized protein</fullName>
    </submittedName>
</protein>
<feature type="compositionally biased region" description="Low complexity" evidence="1">
    <location>
        <begin position="1"/>
        <end position="14"/>
    </location>
</feature>
<proteinExistence type="predicted"/>
<accession>A0A0G4GRQ0</accession>
<feature type="compositionally biased region" description="Low complexity" evidence="1">
    <location>
        <begin position="45"/>
        <end position="62"/>
    </location>
</feature>
<feature type="region of interest" description="Disordered" evidence="1">
    <location>
        <begin position="442"/>
        <end position="496"/>
    </location>
</feature>
<feature type="compositionally biased region" description="Polar residues" evidence="1">
    <location>
        <begin position="324"/>
        <end position="338"/>
    </location>
</feature>
<feature type="region of interest" description="Disordered" evidence="1">
    <location>
        <begin position="385"/>
        <end position="427"/>
    </location>
</feature>
<feature type="compositionally biased region" description="Basic and acidic residues" evidence="1">
    <location>
        <begin position="297"/>
        <end position="306"/>
    </location>
</feature>
<feature type="compositionally biased region" description="Polar residues" evidence="1">
    <location>
        <begin position="466"/>
        <end position="477"/>
    </location>
</feature>
<feature type="region of interest" description="Disordered" evidence="1">
    <location>
        <begin position="1"/>
        <end position="82"/>
    </location>
</feature>
<feature type="compositionally biased region" description="Basic and acidic residues" evidence="1">
    <location>
        <begin position="448"/>
        <end position="464"/>
    </location>
</feature>
<evidence type="ECO:0000256" key="1">
    <source>
        <dbReference type="SAM" id="MobiDB-lite"/>
    </source>
</evidence>
<feature type="region of interest" description="Disordered" evidence="1">
    <location>
        <begin position="297"/>
        <end position="365"/>
    </location>
</feature>
<feature type="compositionally biased region" description="Polar residues" evidence="1">
    <location>
        <begin position="397"/>
        <end position="406"/>
    </location>
</feature>
<feature type="compositionally biased region" description="Basic and acidic residues" evidence="1">
    <location>
        <begin position="271"/>
        <end position="281"/>
    </location>
</feature>
<evidence type="ECO:0000313" key="2">
    <source>
        <dbReference type="EMBL" id="CEM33029.1"/>
    </source>
</evidence>
<dbReference type="EMBL" id="CDMZ01001464">
    <property type="protein sequence ID" value="CEM33029.1"/>
    <property type="molecule type" value="Genomic_DNA"/>
</dbReference>
<reference evidence="2" key="1">
    <citation type="submission" date="2014-11" db="EMBL/GenBank/DDBJ databases">
        <authorList>
            <person name="Otto D Thomas"/>
            <person name="Naeem Raeece"/>
        </authorList>
    </citation>
    <scope>NUCLEOTIDE SEQUENCE</scope>
</reference>
<feature type="compositionally biased region" description="Basic and acidic residues" evidence="1">
    <location>
        <begin position="407"/>
        <end position="420"/>
    </location>
</feature>
<gene>
    <name evidence="2" type="ORF">Cvel_23020</name>
</gene>
<dbReference type="AlphaFoldDB" id="A0A0G4GRQ0"/>
<feature type="compositionally biased region" description="Low complexity" evidence="1">
    <location>
        <begin position="174"/>
        <end position="183"/>
    </location>
</feature>
<organism evidence="2">
    <name type="scientific">Chromera velia CCMP2878</name>
    <dbReference type="NCBI Taxonomy" id="1169474"/>
    <lineage>
        <taxon>Eukaryota</taxon>
        <taxon>Sar</taxon>
        <taxon>Alveolata</taxon>
        <taxon>Colpodellida</taxon>
        <taxon>Chromeraceae</taxon>
        <taxon>Chromera</taxon>
    </lineage>
</organism>
<feature type="region of interest" description="Disordered" evidence="1">
    <location>
        <begin position="257"/>
        <end position="283"/>
    </location>
</feature>
<dbReference type="VEuPathDB" id="CryptoDB:Cvel_23020"/>